<proteinExistence type="predicted"/>
<gene>
    <name evidence="2" type="ORF">KL86PLE_130265</name>
</gene>
<evidence type="ECO:0000256" key="1">
    <source>
        <dbReference type="SAM" id="MobiDB-lite"/>
    </source>
</evidence>
<name>A0A212LAK7_9HYPH</name>
<feature type="region of interest" description="Disordered" evidence="1">
    <location>
        <begin position="17"/>
        <end position="47"/>
    </location>
</feature>
<dbReference type="EMBL" id="FMJD01000005">
    <property type="protein sequence ID" value="SCM74565.1"/>
    <property type="molecule type" value="Genomic_DNA"/>
</dbReference>
<protein>
    <recommendedName>
        <fullName evidence="3">PilZ domain-containing protein</fullName>
    </recommendedName>
</protein>
<reference evidence="2" key="1">
    <citation type="submission" date="2016-08" db="EMBL/GenBank/DDBJ databases">
        <authorList>
            <person name="Seilhamer J.J."/>
        </authorList>
    </citation>
    <scope>NUCLEOTIDE SEQUENCE</scope>
    <source>
        <strain evidence="2">86</strain>
    </source>
</reference>
<organism evidence="2">
    <name type="scientific">uncultured Pleomorphomonas sp</name>
    <dbReference type="NCBI Taxonomy" id="442121"/>
    <lineage>
        <taxon>Bacteria</taxon>
        <taxon>Pseudomonadati</taxon>
        <taxon>Pseudomonadota</taxon>
        <taxon>Alphaproteobacteria</taxon>
        <taxon>Hyphomicrobiales</taxon>
        <taxon>Pleomorphomonadaceae</taxon>
        <taxon>Pleomorphomonas</taxon>
        <taxon>environmental samples</taxon>
    </lineage>
</organism>
<sequence>MPGRSKAEARKRAQVLPDILRQGLAMTDPTQPDAGNRRREDRHRTRLRPGILRSRDGRRLAECLIRDRSAGGAKLVLIEERLLPLELELEDEADHRCYDIRIVRRNGLEVGVVVEREKGALSA</sequence>
<evidence type="ECO:0008006" key="3">
    <source>
        <dbReference type="Google" id="ProtNLM"/>
    </source>
</evidence>
<dbReference type="AlphaFoldDB" id="A0A212LAK7"/>
<evidence type="ECO:0000313" key="2">
    <source>
        <dbReference type="EMBL" id="SCM74565.1"/>
    </source>
</evidence>
<accession>A0A212LAK7</accession>